<keyword evidence="2" id="KW-1185">Reference proteome</keyword>
<evidence type="ECO:0000313" key="1">
    <source>
        <dbReference type="EMBL" id="MBB6050723.1"/>
    </source>
</evidence>
<protein>
    <submittedName>
        <fullName evidence="1">Uncharacterized protein</fullName>
    </submittedName>
</protein>
<reference evidence="1 2" key="1">
    <citation type="submission" date="2020-08" db="EMBL/GenBank/DDBJ databases">
        <title>Genomic Encyclopedia of Type Strains, Phase IV (KMG-IV): sequencing the most valuable type-strain genomes for metagenomic binning, comparative biology and taxonomic classification.</title>
        <authorList>
            <person name="Goeker M."/>
        </authorList>
    </citation>
    <scope>NUCLEOTIDE SEQUENCE [LARGE SCALE GENOMIC DNA]</scope>
    <source>
        <strain evidence="1 2">DSM 23562</strain>
    </source>
</reference>
<dbReference type="AlphaFoldDB" id="A0A7W9SR62"/>
<organism evidence="1 2">
    <name type="scientific">Armatimonas rosea</name>
    <dbReference type="NCBI Taxonomy" id="685828"/>
    <lineage>
        <taxon>Bacteria</taxon>
        <taxon>Bacillati</taxon>
        <taxon>Armatimonadota</taxon>
        <taxon>Armatimonadia</taxon>
        <taxon>Armatimonadales</taxon>
        <taxon>Armatimonadaceae</taxon>
        <taxon>Armatimonas</taxon>
    </lineage>
</organism>
<evidence type="ECO:0000313" key="2">
    <source>
        <dbReference type="Proteomes" id="UP000520814"/>
    </source>
</evidence>
<gene>
    <name evidence="1" type="ORF">HNQ39_002514</name>
</gene>
<dbReference type="EMBL" id="JACHGW010000002">
    <property type="protein sequence ID" value="MBB6050723.1"/>
    <property type="molecule type" value="Genomic_DNA"/>
</dbReference>
<proteinExistence type="predicted"/>
<sequence>MFRNEGTTRSSDLIGEAMQWAWQRWPGERFYTYVNPTKIASPNPGYCFLSAGWQRCGITHKGLLVLECLPPQTKRLRRTTSSLAGF</sequence>
<name>A0A7W9SR62_ARMRO</name>
<comment type="caution">
    <text evidence="1">The sequence shown here is derived from an EMBL/GenBank/DDBJ whole genome shotgun (WGS) entry which is preliminary data.</text>
</comment>
<accession>A0A7W9SR62</accession>
<dbReference type="Proteomes" id="UP000520814">
    <property type="component" value="Unassembled WGS sequence"/>
</dbReference>